<reference evidence="5" key="1">
    <citation type="submission" date="2024-07" db="EMBL/GenBank/DDBJ databases">
        <title>Two chromosome-level genome assemblies of Korean endemic species Abeliophyllum distichum and Forsythia ovata (Oleaceae).</title>
        <authorList>
            <person name="Jang H."/>
        </authorList>
    </citation>
    <scope>NUCLEOTIDE SEQUENCE [LARGE SCALE GENOMIC DNA]</scope>
</reference>
<feature type="compositionally biased region" description="Basic and acidic residues" evidence="2">
    <location>
        <begin position="37"/>
        <end position="48"/>
    </location>
</feature>
<name>A0ABD1RSE1_9LAMI</name>
<gene>
    <name evidence="4" type="ORF">Adt_26959</name>
</gene>
<feature type="domain" description="RNA-polymerase II-associated protein 3-like C-terminal" evidence="3">
    <location>
        <begin position="323"/>
        <end position="412"/>
    </location>
</feature>
<feature type="region of interest" description="Disordered" evidence="2">
    <location>
        <begin position="37"/>
        <end position="82"/>
    </location>
</feature>
<comment type="caution">
    <text evidence="4">The sequence shown here is derived from an EMBL/GenBank/DDBJ whole genome shotgun (WGS) entry which is preliminary data.</text>
</comment>
<proteinExistence type="predicted"/>
<feature type="region of interest" description="Disordered" evidence="2">
    <location>
        <begin position="257"/>
        <end position="277"/>
    </location>
</feature>
<dbReference type="AlphaFoldDB" id="A0ABD1RSE1"/>
<evidence type="ECO:0000256" key="1">
    <source>
        <dbReference type="PROSITE-ProRule" id="PRU00339"/>
    </source>
</evidence>
<evidence type="ECO:0000256" key="2">
    <source>
        <dbReference type="SAM" id="MobiDB-lite"/>
    </source>
</evidence>
<accession>A0ABD1RSE1</accession>
<evidence type="ECO:0000313" key="5">
    <source>
        <dbReference type="Proteomes" id="UP001604336"/>
    </source>
</evidence>
<dbReference type="SUPFAM" id="SSF48452">
    <property type="entry name" value="TPR-like"/>
    <property type="match status" value="1"/>
</dbReference>
<organism evidence="4 5">
    <name type="scientific">Abeliophyllum distichum</name>
    <dbReference type="NCBI Taxonomy" id="126358"/>
    <lineage>
        <taxon>Eukaryota</taxon>
        <taxon>Viridiplantae</taxon>
        <taxon>Streptophyta</taxon>
        <taxon>Embryophyta</taxon>
        <taxon>Tracheophyta</taxon>
        <taxon>Spermatophyta</taxon>
        <taxon>Magnoliopsida</taxon>
        <taxon>eudicotyledons</taxon>
        <taxon>Gunneridae</taxon>
        <taxon>Pentapetalae</taxon>
        <taxon>asterids</taxon>
        <taxon>lamiids</taxon>
        <taxon>Lamiales</taxon>
        <taxon>Oleaceae</taxon>
        <taxon>Forsythieae</taxon>
        <taxon>Abeliophyllum</taxon>
    </lineage>
</organism>
<evidence type="ECO:0000259" key="3">
    <source>
        <dbReference type="Pfam" id="PF13877"/>
    </source>
</evidence>
<dbReference type="PANTHER" id="PTHR47329">
    <property type="entry name" value="OS05G0129900 PROTEIN"/>
    <property type="match status" value="1"/>
</dbReference>
<feature type="repeat" description="TPR" evidence="1">
    <location>
        <begin position="85"/>
        <end position="118"/>
    </location>
</feature>
<keyword evidence="5" id="KW-1185">Reference proteome</keyword>
<dbReference type="InterPro" id="IPR025986">
    <property type="entry name" value="RPAP3-like_C"/>
</dbReference>
<dbReference type="PROSITE" id="PS50005">
    <property type="entry name" value="TPR"/>
    <property type="match status" value="1"/>
</dbReference>
<keyword evidence="1" id="KW-0802">TPR repeat</keyword>
<protein>
    <submittedName>
        <fullName evidence="4">Tetratricopeptide repeat (TPR)-like superfamily protein</fullName>
    </submittedName>
</protein>
<feature type="compositionally biased region" description="Polar residues" evidence="2">
    <location>
        <begin position="54"/>
        <end position="66"/>
    </location>
</feature>
<dbReference type="Proteomes" id="UP001604336">
    <property type="component" value="Unassembled WGS sequence"/>
</dbReference>
<dbReference type="Pfam" id="PF13877">
    <property type="entry name" value="RPAP3_C"/>
    <property type="match status" value="1"/>
</dbReference>
<dbReference type="InterPro" id="IPR019734">
    <property type="entry name" value="TPR_rpt"/>
</dbReference>
<evidence type="ECO:0000313" key="4">
    <source>
        <dbReference type="EMBL" id="KAL2491331.1"/>
    </source>
</evidence>
<dbReference type="EMBL" id="JBFOLK010000008">
    <property type="protein sequence ID" value="KAL2491331.1"/>
    <property type="molecule type" value="Genomic_DNA"/>
</dbReference>
<dbReference type="PANTHER" id="PTHR47329:SF1">
    <property type="entry name" value="OS05G0129900 PROTEIN"/>
    <property type="match status" value="1"/>
</dbReference>
<dbReference type="Pfam" id="PF13181">
    <property type="entry name" value="TPR_8"/>
    <property type="match status" value="1"/>
</dbReference>
<sequence length="450" mass="49930">MAKIPSKHSRDQFQDFEGLLNNLQDWELSFKDKDKKLKSQSADKDKLDLPAQRHSMNSASQHSNGTGVNGKQPVGGFTEEESVDANSEKELGNEFFKQKKFNEAIDCYSRSIVFSPTAVAYANRAMAYIKVKRFQEAENDCTEALNLDDRYIKAYSRRSTARKELGKLKESFDDAAFALRLEPHNQEIKKQHAEVKSLLEKEILKKTSGATQGSLQGVERAGKLKVDKSKPIHKIQSVSTSSPAGGVAEILKDNSENREVPAETSMEVESSSLRTHRSHVDTGLVTLKSKHKNGQQELKPSVQELAAKAANLVKAEAAKNIVPPNSAYQFEVSWRGLSGDRNLQARLLKVTPATALPGIFKNALSAPMLVDIIRCIATFFMEDMNLGVKYLESLTKVPRFDMIIMCLSPSDKADLHKIWNEAFIKGTPDYADKLGTAAGTLRSVPVDEMP</sequence>
<dbReference type="SMART" id="SM00028">
    <property type="entry name" value="TPR"/>
    <property type="match status" value="3"/>
</dbReference>
<dbReference type="InterPro" id="IPR011990">
    <property type="entry name" value="TPR-like_helical_dom_sf"/>
</dbReference>
<dbReference type="Gene3D" id="1.25.40.10">
    <property type="entry name" value="Tetratricopeptide repeat domain"/>
    <property type="match status" value="1"/>
</dbReference>